<gene>
    <name evidence="3" type="ORF">CKO40_23520</name>
</gene>
<feature type="transmembrane region" description="Helical" evidence="2">
    <location>
        <begin position="179"/>
        <end position="200"/>
    </location>
</feature>
<accession>A0AAJ0U8Q6</accession>
<evidence type="ECO:0000256" key="2">
    <source>
        <dbReference type="SAM" id="Phobius"/>
    </source>
</evidence>
<name>A0AAJ0U8Q6_9GAMM</name>
<keyword evidence="4" id="KW-1185">Reference proteome</keyword>
<feature type="transmembrane region" description="Helical" evidence="2">
    <location>
        <begin position="227"/>
        <end position="245"/>
    </location>
</feature>
<dbReference type="Pfam" id="PF10990">
    <property type="entry name" value="DUF2809"/>
    <property type="match status" value="1"/>
</dbReference>
<keyword evidence="2" id="KW-0812">Transmembrane</keyword>
<comment type="caution">
    <text evidence="3">The sequence shown here is derived from an EMBL/GenBank/DDBJ whole genome shotgun (WGS) entry which is preliminary data.</text>
</comment>
<dbReference type="InterPro" id="IPR021257">
    <property type="entry name" value="DUF2809"/>
</dbReference>
<feature type="region of interest" description="Disordered" evidence="1">
    <location>
        <begin position="75"/>
        <end position="99"/>
    </location>
</feature>
<feature type="transmembrane region" description="Helical" evidence="2">
    <location>
        <begin position="129"/>
        <end position="147"/>
    </location>
</feature>
<protein>
    <recommendedName>
        <fullName evidence="5">DUF2809 domain-containing protein</fullName>
    </recommendedName>
</protein>
<proteinExistence type="predicted"/>
<sequence>MRIATGKPNSQNLSKFLSFKIRQLFLIQRLRLAPLTTIWPRSTDVFGRAEPGGRRARRRAARLCADGLRSVGKRGRVRRGDSGEATPAIASSHGVAGGGASAASADEAFERTRSGWPLSRVPSVIRWRCLALSGALVPLGLWTKVYVGPASAWVAGSLGGVLYVAFWIVLAMAFAPGRWLLRVSLTVLSLTCLLELLQLWHAPWLESVRGSVLGRALLGSTFAWLDFPHYALGALLGAALARWFCIDETRTA</sequence>
<keyword evidence="2" id="KW-0472">Membrane</keyword>
<evidence type="ECO:0008006" key="5">
    <source>
        <dbReference type="Google" id="ProtNLM"/>
    </source>
</evidence>
<dbReference type="Proteomes" id="UP001296776">
    <property type="component" value="Unassembled WGS sequence"/>
</dbReference>
<evidence type="ECO:0000313" key="3">
    <source>
        <dbReference type="EMBL" id="MBK1707416.1"/>
    </source>
</evidence>
<evidence type="ECO:0000313" key="4">
    <source>
        <dbReference type="Proteomes" id="UP001296776"/>
    </source>
</evidence>
<dbReference type="EMBL" id="NRSJ01000100">
    <property type="protein sequence ID" value="MBK1707416.1"/>
    <property type="molecule type" value="Genomic_DNA"/>
</dbReference>
<feature type="transmembrane region" description="Helical" evidence="2">
    <location>
        <begin position="153"/>
        <end position="172"/>
    </location>
</feature>
<dbReference type="AlphaFoldDB" id="A0AAJ0U8Q6"/>
<reference evidence="3" key="2">
    <citation type="journal article" date="2020" name="Microorganisms">
        <title>Osmotic Adaptation and Compatible Solute Biosynthesis of Phototrophic Bacteria as Revealed from Genome Analyses.</title>
        <authorList>
            <person name="Imhoff J.F."/>
            <person name="Rahn T."/>
            <person name="Kunzel S."/>
            <person name="Keller A."/>
            <person name="Neulinger S.C."/>
        </authorList>
    </citation>
    <scope>NUCLEOTIDE SEQUENCE</scope>
    <source>
        <strain evidence="3">DSM 11080</strain>
    </source>
</reference>
<evidence type="ECO:0000256" key="1">
    <source>
        <dbReference type="SAM" id="MobiDB-lite"/>
    </source>
</evidence>
<organism evidence="3 4">
    <name type="scientific">Halochromatium glycolicum</name>
    <dbReference type="NCBI Taxonomy" id="85075"/>
    <lineage>
        <taxon>Bacteria</taxon>
        <taxon>Pseudomonadati</taxon>
        <taxon>Pseudomonadota</taxon>
        <taxon>Gammaproteobacteria</taxon>
        <taxon>Chromatiales</taxon>
        <taxon>Chromatiaceae</taxon>
        <taxon>Halochromatium</taxon>
    </lineage>
</organism>
<reference evidence="3" key="1">
    <citation type="submission" date="2017-08" db="EMBL/GenBank/DDBJ databases">
        <authorList>
            <person name="Imhoff J.F."/>
            <person name="Rahn T."/>
            <person name="Kuenzel S."/>
            <person name="Neulinger S.C."/>
        </authorList>
    </citation>
    <scope>NUCLEOTIDE SEQUENCE</scope>
    <source>
        <strain evidence="3">DSM 11080</strain>
    </source>
</reference>
<keyword evidence="2" id="KW-1133">Transmembrane helix</keyword>